<evidence type="ECO:0000313" key="9">
    <source>
        <dbReference type="Proteomes" id="UP000224507"/>
    </source>
</evidence>
<dbReference type="InterPro" id="IPR007359">
    <property type="entry name" value="SigmaE_reg_RseC_MucC"/>
</dbReference>
<protein>
    <submittedName>
        <fullName evidence="5">Histidine kinase</fullName>
    </submittedName>
</protein>
<dbReference type="PANTHER" id="PTHR35867">
    <property type="entry name" value="PROTEIN RSEC"/>
    <property type="match status" value="1"/>
</dbReference>
<dbReference type="Proteomes" id="UP000221504">
    <property type="component" value="Unassembled WGS sequence"/>
</dbReference>
<evidence type="ECO:0000313" key="3">
    <source>
        <dbReference type="EMBL" id="PHH99798.1"/>
    </source>
</evidence>
<reference evidence="2 6" key="4">
    <citation type="submission" date="2017-06" db="EMBL/GenBank/DDBJ databases">
        <title>Genome sequencing of Fusobacterium nucleatum subsp. polymorphum KCOM 1275 (=ChDC F310).</title>
        <authorList>
            <person name="Kook J.-K."/>
            <person name="Park S.-N."/>
            <person name="Lim Y.K."/>
            <person name="Roh H."/>
        </authorList>
    </citation>
    <scope>NUCLEOTIDE SEQUENCE [LARGE SCALE GENOMIC DNA]</scope>
    <source>
        <strain evidence="2 6">KCOM 1275</strain>
    </source>
</reference>
<dbReference type="Pfam" id="PF04246">
    <property type="entry name" value="RseC_MucC"/>
    <property type="match status" value="1"/>
</dbReference>
<organism evidence="5 9">
    <name type="scientific">Fusobacterium nucleatum subsp. polymorphum</name>
    <name type="common">Fusobacterium polymorphum</name>
    <dbReference type="NCBI Taxonomy" id="76857"/>
    <lineage>
        <taxon>Bacteria</taxon>
        <taxon>Fusobacteriati</taxon>
        <taxon>Fusobacteriota</taxon>
        <taxon>Fusobacteriia</taxon>
        <taxon>Fusobacteriales</taxon>
        <taxon>Fusobacteriaceae</taxon>
        <taxon>Fusobacterium</taxon>
    </lineage>
</organism>
<keyword evidence="1" id="KW-1133">Transmembrane helix</keyword>
<keyword evidence="5" id="KW-0418">Kinase</keyword>
<evidence type="ECO:0000256" key="1">
    <source>
        <dbReference type="SAM" id="Phobius"/>
    </source>
</evidence>
<dbReference type="PANTHER" id="PTHR35867:SF1">
    <property type="entry name" value="PROTEIN RSEC"/>
    <property type="match status" value="1"/>
</dbReference>
<dbReference type="Proteomes" id="UP000223525">
    <property type="component" value="Unassembled WGS sequence"/>
</dbReference>
<dbReference type="Proteomes" id="UP000224507">
    <property type="component" value="Unassembled WGS sequence"/>
</dbReference>
<dbReference type="Proteomes" id="UP000197638">
    <property type="component" value="Chromosome"/>
</dbReference>
<evidence type="ECO:0000313" key="8">
    <source>
        <dbReference type="Proteomes" id="UP000223525"/>
    </source>
</evidence>
<keyword evidence="5" id="KW-0808">Transferase</keyword>
<evidence type="ECO:0000313" key="6">
    <source>
        <dbReference type="Proteomes" id="UP000197638"/>
    </source>
</evidence>
<dbReference type="GeneID" id="45634587"/>
<reference evidence="3 8" key="1">
    <citation type="submission" date="2017-06" db="EMBL/GenBank/DDBJ databases">
        <title>Draft genome sequence of Fusobacterium nucleatum subsp. polymorphum KCOM 1248 (=ChDC F113).</title>
        <authorList>
            <person name="Kook J.-K."/>
            <person name="Park S.-N."/>
            <person name="Lim Y.K."/>
            <person name="Roh H."/>
        </authorList>
    </citation>
    <scope>NUCLEOTIDE SEQUENCE [LARGE SCALE GENOMIC DNA]</scope>
    <source>
        <strain evidence="3">KCOM 1248</strain>
        <strain evidence="8">KCOM 1248 (ChDC F113)</strain>
    </source>
</reference>
<evidence type="ECO:0000313" key="4">
    <source>
        <dbReference type="EMBL" id="PHI09950.1"/>
    </source>
</evidence>
<name>A0A0D6FRV5_FUSNP</name>
<dbReference type="AlphaFoldDB" id="A0A0D6FRV5"/>
<evidence type="ECO:0000313" key="2">
    <source>
        <dbReference type="EMBL" id="ASG29549.1"/>
    </source>
</evidence>
<accession>A0A0D6FRV5</accession>
<keyword evidence="1" id="KW-0812">Transmembrane</keyword>
<evidence type="ECO:0000313" key="7">
    <source>
        <dbReference type="Proteomes" id="UP000221504"/>
    </source>
</evidence>
<evidence type="ECO:0000313" key="5">
    <source>
        <dbReference type="EMBL" id="PHI17777.1"/>
    </source>
</evidence>
<dbReference type="EMBL" id="CP022123">
    <property type="protein sequence ID" value="ASG29549.1"/>
    <property type="molecule type" value="Genomic_DNA"/>
</dbReference>
<reference evidence="5 9" key="3">
    <citation type="submission" date="2017-06" db="EMBL/GenBank/DDBJ databases">
        <title>Draft genome sequence of Fusobacterium nucleatum subsp. polymorphum KCOM 1274 (=ChDC F309).</title>
        <authorList>
            <person name="Kook J.-K."/>
            <person name="Park S.-N."/>
            <person name="Lim Y.K."/>
            <person name="Roh H."/>
        </authorList>
    </citation>
    <scope>NUCLEOTIDE SEQUENCE [LARGE SCALE GENOMIC DNA]</scope>
    <source>
        <strain evidence="5">KCOM 1274</strain>
        <strain evidence="9">KCOM 1274 (ChDC F309)</strain>
    </source>
</reference>
<dbReference type="RefSeq" id="WP_005895981.1">
    <property type="nucleotide sequence ID" value="NZ_CP013328.1"/>
</dbReference>
<dbReference type="GO" id="GO:0016301">
    <property type="term" value="F:kinase activity"/>
    <property type="evidence" value="ECO:0007669"/>
    <property type="project" value="UniProtKB-KW"/>
</dbReference>
<keyword evidence="1" id="KW-0472">Membrane</keyword>
<dbReference type="EMBL" id="NIRM01000001">
    <property type="protein sequence ID" value="PHI09950.1"/>
    <property type="molecule type" value="Genomic_DNA"/>
</dbReference>
<dbReference type="KEGG" id="fpol:ERS445057_00794"/>
<feature type="transmembrane region" description="Helical" evidence="1">
    <location>
        <begin position="67"/>
        <end position="85"/>
    </location>
</feature>
<reference evidence="4 7" key="2">
    <citation type="submission" date="2017-06" db="EMBL/GenBank/DDBJ databases">
        <title>Draft genome sequence of Fusobacterium nucleatum subsp. polymorphum KCOM 1267 (=ChDC F290).</title>
        <authorList>
            <person name="Kook J.-K."/>
            <person name="Park S.-N."/>
            <person name="Lim Y.K."/>
            <person name="Roh H."/>
        </authorList>
    </citation>
    <scope>NUCLEOTIDE SEQUENCE [LARGE SCALE GENOMIC DNA]</scope>
    <source>
        <strain evidence="4">KCOM 1267</strain>
        <strain evidence="7">KCOM 1267(ChDC F290)</strain>
    </source>
</reference>
<dbReference type="EMBL" id="NIRK01000001">
    <property type="protein sequence ID" value="PHH99798.1"/>
    <property type="molecule type" value="Genomic_DNA"/>
</dbReference>
<sequence length="151" mass="16841">MVNKGIITKINGDTVAVRLYKSSSCSHCSCCSETNKMGSNFEFKINQKVELGDLVTLEISERDVVKAAFIAYIFPPIFMILGYIVADHLGFSEMKSIIGSFLGLGLGFIFLAIYDRFFAKKTIDEEIKVVAVEKYDPNACTDLTESCEDFF</sequence>
<gene>
    <name evidence="3" type="ORF">CA836_09140</name>
    <name evidence="4" type="ORF">CBG52_01730</name>
    <name evidence="5" type="ORF">CBG56_02120</name>
    <name evidence="2" type="ORF">CBG61_12160</name>
</gene>
<dbReference type="EMBL" id="NIRO01000001">
    <property type="protein sequence ID" value="PHI17777.1"/>
    <property type="molecule type" value="Genomic_DNA"/>
</dbReference>
<proteinExistence type="predicted"/>
<feature type="transmembrane region" description="Helical" evidence="1">
    <location>
        <begin position="97"/>
        <end position="114"/>
    </location>
</feature>